<feature type="coiled-coil region" evidence="14">
    <location>
        <begin position="208"/>
        <end position="238"/>
    </location>
</feature>
<dbReference type="PANTHER" id="PTHR45973:SF12">
    <property type="entry name" value="DYNEIN REGULATORY COMPLEX SUBUNIT 3"/>
    <property type="match status" value="1"/>
</dbReference>
<evidence type="ECO:0000256" key="11">
    <source>
        <dbReference type="ARBA" id="ARBA00024433"/>
    </source>
</evidence>
<sequence length="553" mass="63640">MYKVEAASALCEVAEPGVITGNILISLAIEQGPKNEAGKLFLKDGIELNKMKEIRIEFINILNIDYLWLLKNLVKLSLSHNVIEVIENLDELVHLKELDLSFNRIKVMENLNHLDQLEILLLYSNEISIVQGIDNLKKLTILNIGKNKIADWKHVMYLRDFKLLRSLNACDNPCAEMDGYLDYLIAFVPQLVYYQYRMISEDARQSAINKHYRVITNLEENEAKLQAELKSQQELEDKIALLSVSYVEYLDEDCLFQQMFSLDKDGRTLSLINEDTQNAFAQYRKSFSAICNELFELGLQEHRKRAEEVRLFEVAVNEGKESTQSEARKIIDEVLEKKAEIFANIKKVMEALVEEEAEATDDKAMKVRGLLDEFNELLSKAQTQLMSKEVVLHDQLEDINEVFGSNMTDMVGSFLENARIYFSNLRNAEAEYNDRVNESVSSYLSGFGDEESVPAHLADLCGDKDTLATTLAASHDVHLQVINDREERMMNRLNDWLREYTDQLIVDENKRNRQQILEISHFFGFQRQELSTVGLPQPVELTDVDLDMDNLND</sequence>
<evidence type="ECO:0000256" key="2">
    <source>
        <dbReference type="ARBA" id="ARBA00004611"/>
    </source>
</evidence>
<dbReference type="STRING" id="2015173.A0A026WW88"/>
<comment type="function">
    <text evidence="1">Cilium-specific protein required for cilia structures.</text>
</comment>
<dbReference type="Gene3D" id="3.80.10.10">
    <property type="entry name" value="Ribonuclease Inhibitor"/>
    <property type="match status" value="1"/>
</dbReference>
<evidence type="ECO:0000256" key="14">
    <source>
        <dbReference type="SAM" id="Coils"/>
    </source>
</evidence>
<evidence type="ECO:0000313" key="16">
    <source>
        <dbReference type="Proteomes" id="UP000053097"/>
    </source>
</evidence>
<dbReference type="GO" id="GO:0005929">
    <property type="term" value="C:cilium"/>
    <property type="evidence" value="ECO:0007669"/>
    <property type="project" value="TreeGrafter"/>
</dbReference>
<keyword evidence="10" id="KW-0966">Cell projection</keyword>
<keyword evidence="4" id="KW-0433">Leucine-rich repeat</keyword>
<keyword evidence="7 14" id="KW-0175">Coiled coil</keyword>
<evidence type="ECO:0000256" key="7">
    <source>
        <dbReference type="ARBA" id="ARBA00023054"/>
    </source>
</evidence>
<comment type="similarity">
    <text evidence="12">Belongs to the DRC3 family.</text>
</comment>
<evidence type="ECO:0000256" key="8">
    <source>
        <dbReference type="ARBA" id="ARBA00023069"/>
    </source>
</evidence>
<evidence type="ECO:0000256" key="1">
    <source>
        <dbReference type="ARBA" id="ARBA00003843"/>
    </source>
</evidence>
<dbReference type="SMART" id="SM00365">
    <property type="entry name" value="LRR_SD22"/>
    <property type="match status" value="4"/>
</dbReference>
<dbReference type="Pfam" id="PF14580">
    <property type="entry name" value="LRR_9"/>
    <property type="match status" value="1"/>
</dbReference>
<dbReference type="PANTHER" id="PTHR45973">
    <property type="entry name" value="PROTEIN PHOSPHATASE 1 REGULATORY SUBUNIT SDS22-RELATED"/>
    <property type="match status" value="1"/>
</dbReference>
<dbReference type="InterPro" id="IPR001611">
    <property type="entry name" value="Leu-rich_rpt"/>
</dbReference>
<keyword evidence="3" id="KW-0963">Cytoplasm</keyword>
<evidence type="ECO:0000256" key="6">
    <source>
        <dbReference type="ARBA" id="ARBA00022846"/>
    </source>
</evidence>
<evidence type="ECO:0000256" key="10">
    <source>
        <dbReference type="ARBA" id="ARBA00023273"/>
    </source>
</evidence>
<dbReference type="OrthoDB" id="27917at2759"/>
<evidence type="ECO:0000256" key="12">
    <source>
        <dbReference type="ARBA" id="ARBA00038378"/>
    </source>
</evidence>
<evidence type="ECO:0000256" key="3">
    <source>
        <dbReference type="ARBA" id="ARBA00022490"/>
    </source>
</evidence>
<dbReference type="SUPFAM" id="SSF52058">
    <property type="entry name" value="L domain-like"/>
    <property type="match status" value="1"/>
</dbReference>
<evidence type="ECO:0000256" key="13">
    <source>
        <dbReference type="ARBA" id="ARBA00040950"/>
    </source>
</evidence>
<evidence type="ECO:0000313" key="15">
    <source>
        <dbReference type="EMBL" id="EZA60297.1"/>
    </source>
</evidence>
<proteinExistence type="inferred from homology"/>
<protein>
    <recommendedName>
        <fullName evidence="11">Dynein axonemal assembly factor 1 homolog</fullName>
    </recommendedName>
    <alternativeName>
        <fullName evidence="13">Dynein regulatory complex subunit 3</fullName>
    </alternativeName>
</protein>
<accession>A0A026WW88</accession>
<dbReference type="InterPro" id="IPR032675">
    <property type="entry name" value="LRR_dom_sf"/>
</dbReference>
<keyword evidence="8" id="KW-0969">Cilium</keyword>
<keyword evidence="6" id="KW-0282">Flagellum</keyword>
<dbReference type="AlphaFoldDB" id="A0A026WW88"/>
<keyword evidence="9" id="KW-0206">Cytoskeleton</keyword>
<dbReference type="Proteomes" id="UP000053097">
    <property type="component" value="Unassembled WGS sequence"/>
</dbReference>
<dbReference type="OMA" id="SFMEMMT"/>
<name>A0A026WW88_OOCBI</name>
<reference evidence="15 16" key="1">
    <citation type="journal article" date="2014" name="Curr. Biol.">
        <title>The genome of the clonal raider ant Cerapachys biroi.</title>
        <authorList>
            <person name="Oxley P.R."/>
            <person name="Ji L."/>
            <person name="Fetter-Pruneda I."/>
            <person name="McKenzie S.K."/>
            <person name="Li C."/>
            <person name="Hu H."/>
            <person name="Zhang G."/>
            <person name="Kronauer D.J."/>
        </authorList>
    </citation>
    <scope>NUCLEOTIDE SEQUENCE [LARGE SCALE GENOMIC DNA]</scope>
</reference>
<keyword evidence="16" id="KW-1185">Reference proteome</keyword>
<gene>
    <name evidence="15" type="ORF">X777_13386</name>
</gene>
<keyword evidence="5" id="KW-0677">Repeat</keyword>
<dbReference type="EMBL" id="KK107078">
    <property type="protein sequence ID" value="EZA60297.1"/>
    <property type="molecule type" value="Genomic_DNA"/>
</dbReference>
<comment type="subcellular location">
    <subcellularLocation>
        <location evidence="2">Cytoplasm</location>
        <location evidence="2">Cytoskeleton</location>
        <location evidence="2">Flagellum axoneme</location>
    </subcellularLocation>
</comment>
<evidence type="ECO:0000256" key="5">
    <source>
        <dbReference type="ARBA" id="ARBA00022737"/>
    </source>
</evidence>
<organism evidence="15 16">
    <name type="scientific">Ooceraea biroi</name>
    <name type="common">Clonal raider ant</name>
    <name type="synonym">Cerapachys biroi</name>
    <dbReference type="NCBI Taxonomy" id="2015173"/>
    <lineage>
        <taxon>Eukaryota</taxon>
        <taxon>Metazoa</taxon>
        <taxon>Ecdysozoa</taxon>
        <taxon>Arthropoda</taxon>
        <taxon>Hexapoda</taxon>
        <taxon>Insecta</taxon>
        <taxon>Pterygota</taxon>
        <taxon>Neoptera</taxon>
        <taxon>Endopterygota</taxon>
        <taxon>Hymenoptera</taxon>
        <taxon>Apocrita</taxon>
        <taxon>Aculeata</taxon>
        <taxon>Formicoidea</taxon>
        <taxon>Formicidae</taxon>
        <taxon>Dorylinae</taxon>
        <taxon>Ooceraea</taxon>
    </lineage>
</organism>
<evidence type="ECO:0000256" key="4">
    <source>
        <dbReference type="ARBA" id="ARBA00022614"/>
    </source>
</evidence>
<evidence type="ECO:0000256" key="9">
    <source>
        <dbReference type="ARBA" id="ARBA00023212"/>
    </source>
</evidence>
<dbReference type="InterPro" id="IPR050576">
    <property type="entry name" value="Cilia_flagella_integrity"/>
</dbReference>
<dbReference type="PROSITE" id="PS51450">
    <property type="entry name" value="LRR"/>
    <property type="match status" value="2"/>
</dbReference>